<dbReference type="InterPro" id="IPR012677">
    <property type="entry name" value="Nucleotide-bd_a/b_plait_sf"/>
</dbReference>
<dbReference type="SMART" id="SM00360">
    <property type="entry name" value="RRM"/>
    <property type="match status" value="1"/>
</dbReference>
<feature type="region of interest" description="Disordered" evidence="2">
    <location>
        <begin position="209"/>
        <end position="323"/>
    </location>
</feature>
<feature type="region of interest" description="Disordered" evidence="2">
    <location>
        <begin position="96"/>
        <end position="137"/>
    </location>
</feature>
<feature type="compositionally biased region" description="Pro residues" evidence="2">
    <location>
        <begin position="306"/>
        <end position="317"/>
    </location>
</feature>
<evidence type="ECO:0000313" key="4">
    <source>
        <dbReference type="EMBL" id="KAJ7628481.1"/>
    </source>
</evidence>
<comment type="caution">
    <text evidence="4">The sequence shown here is derived from an EMBL/GenBank/DDBJ whole genome shotgun (WGS) entry which is preliminary data.</text>
</comment>
<feature type="compositionally biased region" description="Pro residues" evidence="2">
    <location>
        <begin position="214"/>
        <end position="259"/>
    </location>
</feature>
<dbReference type="GO" id="GO:0003729">
    <property type="term" value="F:mRNA binding"/>
    <property type="evidence" value="ECO:0007669"/>
    <property type="project" value="TreeGrafter"/>
</dbReference>
<evidence type="ECO:0000259" key="3">
    <source>
        <dbReference type="PROSITE" id="PS50102"/>
    </source>
</evidence>
<feature type="domain" description="RRM" evidence="3">
    <location>
        <begin position="3"/>
        <end position="81"/>
    </location>
</feature>
<dbReference type="InterPro" id="IPR000504">
    <property type="entry name" value="RRM_dom"/>
</dbReference>
<dbReference type="AlphaFoldDB" id="A0AAD7BRB5"/>
<dbReference type="PANTHER" id="PTHR45735:SF2">
    <property type="entry name" value="CLEAVAGE STIMULATION FACTOR SUBUNIT 2"/>
    <property type="match status" value="1"/>
</dbReference>
<dbReference type="CDD" id="cd12398">
    <property type="entry name" value="RRM_CSTF2_RNA15_like"/>
    <property type="match status" value="1"/>
</dbReference>
<dbReference type="Gene3D" id="1.10.20.70">
    <property type="entry name" value="Transcription termination and cleavage factor, C-terminal domain"/>
    <property type="match status" value="1"/>
</dbReference>
<dbReference type="SUPFAM" id="SSF54928">
    <property type="entry name" value="RNA-binding domain, RBD"/>
    <property type="match status" value="1"/>
</dbReference>
<proteinExistence type="predicted"/>
<dbReference type="InterPro" id="IPR038192">
    <property type="entry name" value="CSTF_C_sf"/>
</dbReference>
<evidence type="ECO:0000256" key="1">
    <source>
        <dbReference type="PROSITE-ProRule" id="PRU00176"/>
    </source>
</evidence>
<dbReference type="Proteomes" id="UP001221142">
    <property type="component" value="Unassembled WGS sequence"/>
</dbReference>
<evidence type="ECO:0000313" key="5">
    <source>
        <dbReference type="Proteomes" id="UP001221142"/>
    </source>
</evidence>
<keyword evidence="5" id="KW-1185">Reference proteome</keyword>
<dbReference type="EMBL" id="JARKIF010000010">
    <property type="protein sequence ID" value="KAJ7628481.1"/>
    <property type="molecule type" value="Genomic_DNA"/>
</dbReference>
<protein>
    <recommendedName>
        <fullName evidence="3">RRM domain-containing protein</fullName>
    </recommendedName>
</protein>
<keyword evidence="1" id="KW-0694">RNA-binding</keyword>
<dbReference type="Gene3D" id="1.25.40.630">
    <property type="match status" value="1"/>
</dbReference>
<dbReference type="Pfam" id="PF00076">
    <property type="entry name" value="RRM_1"/>
    <property type="match status" value="1"/>
</dbReference>
<name>A0AAD7BRB5_9AGAR</name>
<feature type="compositionally biased region" description="Pro residues" evidence="2">
    <location>
        <begin position="274"/>
        <end position="299"/>
    </location>
</feature>
<dbReference type="PANTHER" id="PTHR45735">
    <property type="entry name" value="CLEAVAGE STIMULATION FACTOR SUBUNIT 2"/>
    <property type="match status" value="1"/>
</dbReference>
<gene>
    <name evidence="4" type="ORF">FB45DRAFT_918385</name>
</gene>
<feature type="compositionally biased region" description="Low complexity" evidence="2">
    <location>
        <begin position="260"/>
        <end position="273"/>
    </location>
</feature>
<reference evidence="4" key="1">
    <citation type="submission" date="2023-03" db="EMBL/GenBank/DDBJ databases">
        <title>Massive genome expansion in bonnet fungi (Mycena s.s.) driven by repeated elements and novel gene families across ecological guilds.</title>
        <authorList>
            <consortium name="Lawrence Berkeley National Laboratory"/>
            <person name="Harder C.B."/>
            <person name="Miyauchi S."/>
            <person name="Viragh M."/>
            <person name="Kuo A."/>
            <person name="Thoen E."/>
            <person name="Andreopoulos B."/>
            <person name="Lu D."/>
            <person name="Skrede I."/>
            <person name="Drula E."/>
            <person name="Henrissat B."/>
            <person name="Morin E."/>
            <person name="Kohler A."/>
            <person name="Barry K."/>
            <person name="LaButti K."/>
            <person name="Morin E."/>
            <person name="Salamov A."/>
            <person name="Lipzen A."/>
            <person name="Mereny Z."/>
            <person name="Hegedus B."/>
            <person name="Baldrian P."/>
            <person name="Stursova M."/>
            <person name="Weitz H."/>
            <person name="Taylor A."/>
            <person name="Grigoriev I.V."/>
            <person name="Nagy L.G."/>
            <person name="Martin F."/>
            <person name="Kauserud H."/>
        </authorList>
    </citation>
    <scope>NUCLEOTIDE SEQUENCE</scope>
    <source>
        <strain evidence="4">9284</strain>
    </source>
</reference>
<dbReference type="InterPro" id="IPR035979">
    <property type="entry name" value="RBD_domain_sf"/>
</dbReference>
<accession>A0AAD7BRB5</accession>
<dbReference type="PROSITE" id="PS50102">
    <property type="entry name" value="RRM"/>
    <property type="match status" value="1"/>
</dbReference>
<dbReference type="InterPro" id="IPR025742">
    <property type="entry name" value="CSTF2_hinge"/>
</dbReference>
<evidence type="ECO:0000256" key="2">
    <source>
        <dbReference type="SAM" id="MobiDB-lite"/>
    </source>
</evidence>
<dbReference type="Pfam" id="PF14327">
    <property type="entry name" value="CSTF2_hinge"/>
    <property type="match status" value="1"/>
</dbReference>
<dbReference type="Gene3D" id="3.30.70.330">
    <property type="match status" value="1"/>
</dbReference>
<sequence length="392" mass="42117">MSKVVFVGNVPYNMGEDALIDVFKSVGQVVGFRLVFDRETGKPKGYGFCEFADHETALSAVRNLHNTDVGGRSLRIDLADSDPFLEGKTTVKGELMPFDDMPPGAAEPRSQWRGNGPEGSDILASVPPGRPLAPGEDPQEAITRIMAQVMSESELIEVLAQMKAFVITHPKQAHQLLLRHPQVAYAIFMGLITTNIIPADLLHRMVEAQTGGSRPPPPQHFGPPTPQSLFGGPPPPGQMHQAYPPPPSRLQQQPPPMMPQGPYGHPGMQGMPPQGMPPGMPPYYRGPPPSGMPQMPPMSMPMHHGQPPPMHQQPPPQSMQQQQPPLLSMLKGGPGGGGGGGGDLGAGENKEALYALVMNLTPAQLSELPASERQTIENLRTVLRTNPDALRG</sequence>
<dbReference type="GO" id="GO:0005847">
    <property type="term" value="C:mRNA cleavage and polyadenylation specificity factor complex"/>
    <property type="evidence" value="ECO:0007669"/>
    <property type="project" value="TreeGrafter"/>
</dbReference>
<organism evidence="4 5">
    <name type="scientific">Roridomyces roridus</name>
    <dbReference type="NCBI Taxonomy" id="1738132"/>
    <lineage>
        <taxon>Eukaryota</taxon>
        <taxon>Fungi</taxon>
        <taxon>Dikarya</taxon>
        <taxon>Basidiomycota</taxon>
        <taxon>Agaricomycotina</taxon>
        <taxon>Agaricomycetes</taxon>
        <taxon>Agaricomycetidae</taxon>
        <taxon>Agaricales</taxon>
        <taxon>Marasmiineae</taxon>
        <taxon>Mycenaceae</taxon>
        <taxon>Roridomyces</taxon>
    </lineage>
</organism>